<evidence type="ECO:0000256" key="1">
    <source>
        <dbReference type="SAM" id="MobiDB-lite"/>
    </source>
</evidence>
<feature type="compositionally biased region" description="Acidic residues" evidence="1">
    <location>
        <begin position="307"/>
        <end position="333"/>
    </location>
</feature>
<feature type="compositionally biased region" description="Low complexity" evidence="1">
    <location>
        <begin position="131"/>
        <end position="148"/>
    </location>
</feature>
<dbReference type="STRING" id="1331196.A0A1B9J163"/>
<feature type="compositionally biased region" description="Low complexity" evidence="1">
    <location>
        <begin position="199"/>
        <end position="209"/>
    </location>
</feature>
<feature type="region of interest" description="Disordered" evidence="1">
    <location>
        <begin position="1"/>
        <end position="67"/>
    </location>
</feature>
<feature type="compositionally biased region" description="Basic and acidic residues" evidence="1">
    <location>
        <begin position="530"/>
        <end position="542"/>
    </location>
</feature>
<gene>
    <name evidence="2" type="ORF">L486_01150</name>
</gene>
<reference evidence="2 3" key="1">
    <citation type="submission" date="2013-07" db="EMBL/GenBank/DDBJ databases">
        <title>The Genome Sequence of Kwoniella mangroviensis CBS10435.</title>
        <authorList>
            <consortium name="The Broad Institute Genome Sequencing Platform"/>
            <person name="Cuomo C."/>
            <person name="Litvintseva A."/>
            <person name="Chen Y."/>
            <person name="Heitman J."/>
            <person name="Sun S."/>
            <person name="Springer D."/>
            <person name="Dromer F."/>
            <person name="Young S.K."/>
            <person name="Zeng Q."/>
            <person name="Gargeya S."/>
            <person name="Fitzgerald M."/>
            <person name="Abouelleil A."/>
            <person name="Alvarado L."/>
            <person name="Berlin A.M."/>
            <person name="Chapman S.B."/>
            <person name="Dewar J."/>
            <person name="Goldberg J."/>
            <person name="Griggs A."/>
            <person name="Gujja S."/>
            <person name="Hansen M."/>
            <person name="Howarth C."/>
            <person name="Imamovic A."/>
            <person name="Larimer J."/>
            <person name="McCowan C."/>
            <person name="Murphy C."/>
            <person name="Pearson M."/>
            <person name="Priest M."/>
            <person name="Roberts A."/>
            <person name="Saif S."/>
            <person name="Shea T."/>
            <person name="Sykes S."/>
            <person name="Wortman J."/>
            <person name="Nusbaum C."/>
            <person name="Birren B."/>
        </authorList>
    </citation>
    <scope>NUCLEOTIDE SEQUENCE [LARGE SCALE GENOMIC DNA]</scope>
    <source>
        <strain evidence="2 3">CBS 10435</strain>
    </source>
</reference>
<dbReference type="AlphaFoldDB" id="A0A1B9J163"/>
<dbReference type="OrthoDB" id="2573341at2759"/>
<feature type="compositionally biased region" description="Low complexity" evidence="1">
    <location>
        <begin position="424"/>
        <end position="443"/>
    </location>
</feature>
<feature type="compositionally biased region" description="Low complexity" evidence="1">
    <location>
        <begin position="58"/>
        <end position="67"/>
    </location>
</feature>
<dbReference type="EMBL" id="KI669459">
    <property type="protein sequence ID" value="OCF61502.1"/>
    <property type="molecule type" value="Genomic_DNA"/>
</dbReference>
<reference evidence="3" key="2">
    <citation type="submission" date="2013-12" db="EMBL/GenBank/DDBJ databases">
        <title>Evolution of pathogenesis and genome organization in the Tremellales.</title>
        <authorList>
            <person name="Cuomo C."/>
            <person name="Litvintseva A."/>
            <person name="Heitman J."/>
            <person name="Chen Y."/>
            <person name="Sun S."/>
            <person name="Springer D."/>
            <person name="Dromer F."/>
            <person name="Young S."/>
            <person name="Zeng Q."/>
            <person name="Chapman S."/>
            <person name="Gujja S."/>
            <person name="Saif S."/>
            <person name="Birren B."/>
        </authorList>
    </citation>
    <scope>NUCLEOTIDE SEQUENCE [LARGE SCALE GENOMIC DNA]</scope>
    <source>
        <strain evidence="3">CBS 10435</strain>
    </source>
</reference>
<feature type="region of interest" description="Disordered" evidence="1">
    <location>
        <begin position="191"/>
        <end position="341"/>
    </location>
</feature>
<feature type="compositionally biased region" description="Polar residues" evidence="1">
    <location>
        <begin position="220"/>
        <end position="231"/>
    </location>
</feature>
<feature type="compositionally biased region" description="Acidic residues" evidence="1">
    <location>
        <begin position="274"/>
        <end position="294"/>
    </location>
</feature>
<feature type="region of interest" description="Disordered" evidence="1">
    <location>
        <begin position="123"/>
        <end position="179"/>
    </location>
</feature>
<feature type="region of interest" description="Disordered" evidence="1">
    <location>
        <begin position="525"/>
        <end position="545"/>
    </location>
</feature>
<feature type="region of interest" description="Disordered" evidence="1">
    <location>
        <begin position="81"/>
        <end position="101"/>
    </location>
</feature>
<organism evidence="2 3">
    <name type="scientific">Kwoniella mangroviensis CBS 10435</name>
    <dbReference type="NCBI Taxonomy" id="1331196"/>
    <lineage>
        <taxon>Eukaryota</taxon>
        <taxon>Fungi</taxon>
        <taxon>Dikarya</taxon>
        <taxon>Basidiomycota</taxon>
        <taxon>Agaricomycotina</taxon>
        <taxon>Tremellomycetes</taxon>
        <taxon>Tremellales</taxon>
        <taxon>Cryptococcaceae</taxon>
        <taxon>Kwoniella</taxon>
    </lineage>
</organism>
<feature type="compositionally biased region" description="Polar residues" evidence="1">
    <location>
        <begin position="82"/>
        <end position="101"/>
    </location>
</feature>
<proteinExistence type="predicted"/>
<sequence length="643" mass="69992">MSSPEAVQPLFTRSPLIFPPHTQTQHQNQDQALFVTSPISTSPPPASDLPTKSRGGYQSSTFTSTQSSPVFETLSFEKIKIPSSTTASTDSEAFSSDYASNSNIQSPSLISCLFQSTSIVAGNTNNHSRKYSNSTTTSPYPSRPPSRNGSLTKGTGSKPILRRDTMMSHSTSASEDGFGLGIRQLPLDRSRPATIDGQAPTATAAPAPALRKRPSCLTFAVSSPTPRSSGNAKAGPSRSTSASPTSSYTNGKMARSPCIKPNWSKVRGQVEREIQEDEEEEDEDEEDDDGDDVMVDSPLPIPGHGESDEEDQGYVEDEEDGFTTDEDQDDDEVNGGRDRLFGNWNTVEWNEEYLITTPKRRNTDFANMVPAHPMTSTDDNDIRDPSHENIVSPRGRKTSICINTNTKPSSNRCTRHRSPPPPTRSSSTSYISAPPAARSPSAAGLCRRRGSGSVEHTHQSQIFTSSKKGWKSDDSAFFSTGPPIMKTNSFKLPSASAAGFTGYSWKSSLPTPKLEDKCYRSNSSTRSILKHSENEGKTKVKAESQPMIRSSGENKMKIPPKTPPLTNDNNIMVVPNTNMNHIGSVNLLRRGSAPVTTLKKDTEHLGVGVGNRPNCLARSATGYEREEEMGGYHHHHHKGIRIL</sequence>
<name>A0A1B9J163_9TREE</name>
<feature type="compositionally biased region" description="Low complexity" evidence="1">
    <location>
        <begin position="236"/>
        <end position="247"/>
    </location>
</feature>
<evidence type="ECO:0000313" key="3">
    <source>
        <dbReference type="Proteomes" id="UP000092583"/>
    </source>
</evidence>
<feature type="compositionally biased region" description="Polar residues" evidence="1">
    <location>
        <begin position="400"/>
        <end position="412"/>
    </location>
</feature>
<dbReference type="Proteomes" id="UP000092583">
    <property type="component" value="Unassembled WGS sequence"/>
</dbReference>
<accession>A0A1B9J163</accession>
<keyword evidence="3" id="KW-1185">Reference proteome</keyword>
<feature type="compositionally biased region" description="Polar residues" evidence="1">
    <location>
        <begin position="21"/>
        <end position="31"/>
    </location>
</feature>
<evidence type="ECO:0000313" key="2">
    <source>
        <dbReference type="EMBL" id="OCF61502.1"/>
    </source>
</evidence>
<protein>
    <submittedName>
        <fullName evidence="2">Uncharacterized protein</fullName>
    </submittedName>
</protein>
<feature type="region of interest" description="Disordered" evidence="1">
    <location>
        <begin position="370"/>
        <end position="470"/>
    </location>
</feature>